<dbReference type="SUPFAM" id="SSF160964">
    <property type="entry name" value="MalF N-terminal region-like"/>
    <property type="match status" value="1"/>
</dbReference>
<evidence type="ECO:0000256" key="7">
    <source>
        <dbReference type="RuleBase" id="RU363032"/>
    </source>
</evidence>
<feature type="transmembrane region" description="Helical" evidence="7">
    <location>
        <begin position="79"/>
        <end position="101"/>
    </location>
</feature>
<dbReference type="Gene3D" id="1.20.58.370">
    <property type="entry name" value="MalF N-terminal region-like"/>
    <property type="match status" value="1"/>
</dbReference>
<dbReference type="Pfam" id="PF00528">
    <property type="entry name" value="BPD_transp_1"/>
    <property type="match status" value="1"/>
</dbReference>
<feature type="domain" description="ABC transmembrane type-1" evidence="8">
    <location>
        <begin position="75"/>
        <end position="290"/>
    </location>
</feature>
<protein>
    <submittedName>
        <fullName evidence="9">Sugar ABC transporter permease</fullName>
    </submittedName>
</protein>
<dbReference type="SUPFAM" id="SSF161098">
    <property type="entry name" value="MetI-like"/>
    <property type="match status" value="1"/>
</dbReference>
<dbReference type="GO" id="GO:0055085">
    <property type="term" value="P:transmembrane transport"/>
    <property type="evidence" value="ECO:0007669"/>
    <property type="project" value="InterPro"/>
</dbReference>
<dbReference type="Gene3D" id="1.10.3720.10">
    <property type="entry name" value="MetI-like"/>
    <property type="match status" value="1"/>
</dbReference>
<name>A0A9D0YWK7_9FIRM</name>
<dbReference type="PANTHER" id="PTHR30193">
    <property type="entry name" value="ABC TRANSPORTER PERMEASE PROTEIN"/>
    <property type="match status" value="1"/>
</dbReference>
<keyword evidence="3" id="KW-1003">Cell membrane</keyword>
<dbReference type="AlphaFoldDB" id="A0A9D0YWK7"/>
<keyword evidence="5 7" id="KW-1133">Transmembrane helix</keyword>
<evidence type="ECO:0000256" key="4">
    <source>
        <dbReference type="ARBA" id="ARBA00022692"/>
    </source>
</evidence>
<keyword evidence="6 7" id="KW-0472">Membrane</keyword>
<feature type="transmembrane region" description="Helical" evidence="7">
    <location>
        <begin position="113"/>
        <end position="133"/>
    </location>
</feature>
<accession>A0A9D0YWK7</accession>
<dbReference type="GO" id="GO:0005886">
    <property type="term" value="C:plasma membrane"/>
    <property type="evidence" value="ECO:0007669"/>
    <property type="project" value="UniProtKB-SubCell"/>
</dbReference>
<keyword evidence="4 7" id="KW-0812">Transmembrane</keyword>
<reference evidence="9" key="2">
    <citation type="journal article" date="2021" name="PeerJ">
        <title>Extensive microbial diversity within the chicken gut microbiome revealed by metagenomics and culture.</title>
        <authorList>
            <person name="Gilroy R."/>
            <person name="Ravi A."/>
            <person name="Getino M."/>
            <person name="Pursley I."/>
            <person name="Horton D.L."/>
            <person name="Alikhan N.F."/>
            <person name="Baker D."/>
            <person name="Gharbi K."/>
            <person name="Hall N."/>
            <person name="Watson M."/>
            <person name="Adriaenssens E.M."/>
            <person name="Foster-Nyarko E."/>
            <person name="Jarju S."/>
            <person name="Secka A."/>
            <person name="Antonio M."/>
            <person name="Oren A."/>
            <person name="Chaudhuri R.R."/>
            <person name="La Ragione R."/>
            <person name="Hildebrand F."/>
            <person name="Pallen M.J."/>
        </authorList>
    </citation>
    <scope>NUCLEOTIDE SEQUENCE</scope>
    <source>
        <strain evidence="9">ChiHile30-977</strain>
    </source>
</reference>
<dbReference type="PANTHER" id="PTHR30193:SF37">
    <property type="entry name" value="INNER MEMBRANE ABC TRANSPORTER PERMEASE PROTEIN YCJO"/>
    <property type="match status" value="1"/>
</dbReference>
<dbReference type="EMBL" id="DVFI01000102">
    <property type="protein sequence ID" value="HIQ63419.1"/>
    <property type="molecule type" value="Genomic_DNA"/>
</dbReference>
<reference evidence="9" key="1">
    <citation type="submission" date="2020-10" db="EMBL/GenBank/DDBJ databases">
        <authorList>
            <person name="Gilroy R."/>
        </authorList>
    </citation>
    <scope>NUCLEOTIDE SEQUENCE</scope>
    <source>
        <strain evidence="9">ChiHile30-977</strain>
    </source>
</reference>
<evidence type="ECO:0000256" key="5">
    <source>
        <dbReference type="ARBA" id="ARBA00022989"/>
    </source>
</evidence>
<evidence type="ECO:0000256" key="6">
    <source>
        <dbReference type="ARBA" id="ARBA00023136"/>
    </source>
</evidence>
<comment type="caution">
    <text evidence="9">The sequence shown here is derived from an EMBL/GenBank/DDBJ whole genome shotgun (WGS) entry which is preliminary data.</text>
</comment>
<evidence type="ECO:0000256" key="1">
    <source>
        <dbReference type="ARBA" id="ARBA00004651"/>
    </source>
</evidence>
<dbReference type="InterPro" id="IPR051393">
    <property type="entry name" value="ABC_transporter_permease"/>
</dbReference>
<dbReference type="InterPro" id="IPR035906">
    <property type="entry name" value="MetI-like_sf"/>
</dbReference>
<organism evidence="9 10">
    <name type="scientific">Candidatus Avichristensenella intestinipullorum</name>
    <dbReference type="NCBI Taxonomy" id="2840693"/>
    <lineage>
        <taxon>Bacteria</taxon>
        <taxon>Bacillati</taxon>
        <taxon>Bacillota</taxon>
        <taxon>Clostridia</taxon>
        <taxon>Candidatus Avichristensenella</taxon>
    </lineage>
</organism>
<dbReference type="InterPro" id="IPR035277">
    <property type="entry name" value="MalF_N"/>
</dbReference>
<dbReference type="CDD" id="cd06261">
    <property type="entry name" value="TM_PBP2"/>
    <property type="match status" value="1"/>
</dbReference>
<sequence length="300" mass="33466">MNQQRKAYGLRNDMIAYSMVLPGMAIFIAFVLVPFIQTFFISFTNWNGLTRYEPVGLANYVELLTGEGSLFYTALENNLFWMVLGTALPITIGIFQANILVRHSLRGANVWQLVFFMPQILSVTVTCLIWTWMYEPTNGPINAALEAVGLGALKSSWLGDPSLVMWSLLGIYIWLSYGFDTVVFCAAMQGVDPALYEAARMDGCNRRKQFFHITLPSIRGTTLSAVLLQIISSFKVLDVVYITTRGGPGYNSYILSYYAYSEGIQSNRVGFSASISITLAVLLFTVSLVYNHVAERRAAQ</sequence>
<evidence type="ECO:0000313" key="10">
    <source>
        <dbReference type="Proteomes" id="UP000886819"/>
    </source>
</evidence>
<feature type="transmembrane region" description="Helical" evidence="7">
    <location>
        <begin position="210"/>
        <end position="231"/>
    </location>
</feature>
<evidence type="ECO:0000256" key="3">
    <source>
        <dbReference type="ARBA" id="ARBA00022475"/>
    </source>
</evidence>
<comment type="similarity">
    <text evidence="7">Belongs to the binding-protein-dependent transport system permease family.</text>
</comment>
<evidence type="ECO:0000313" key="9">
    <source>
        <dbReference type="EMBL" id="HIQ63419.1"/>
    </source>
</evidence>
<proteinExistence type="inferred from homology"/>
<evidence type="ECO:0000256" key="2">
    <source>
        <dbReference type="ARBA" id="ARBA00022448"/>
    </source>
</evidence>
<feature type="transmembrane region" description="Helical" evidence="7">
    <location>
        <begin position="163"/>
        <end position="189"/>
    </location>
</feature>
<dbReference type="PROSITE" id="PS50928">
    <property type="entry name" value="ABC_TM1"/>
    <property type="match status" value="1"/>
</dbReference>
<comment type="subcellular location">
    <subcellularLocation>
        <location evidence="1 7">Cell membrane</location>
        <topology evidence="1 7">Multi-pass membrane protein</topology>
    </subcellularLocation>
</comment>
<evidence type="ECO:0000259" key="8">
    <source>
        <dbReference type="PROSITE" id="PS50928"/>
    </source>
</evidence>
<dbReference type="InterPro" id="IPR000515">
    <property type="entry name" value="MetI-like"/>
</dbReference>
<gene>
    <name evidence="9" type="ORF">IAA66_07515</name>
</gene>
<keyword evidence="2 7" id="KW-0813">Transport</keyword>
<dbReference type="Proteomes" id="UP000886819">
    <property type="component" value="Unassembled WGS sequence"/>
</dbReference>
<feature type="transmembrane region" description="Helical" evidence="7">
    <location>
        <begin position="269"/>
        <end position="290"/>
    </location>
</feature>
<feature type="transmembrane region" description="Helical" evidence="7">
    <location>
        <begin position="20"/>
        <end position="43"/>
    </location>
</feature>